<dbReference type="SUPFAM" id="SSF54593">
    <property type="entry name" value="Glyoxalase/Bleomycin resistance protein/Dihydroxybiphenyl dioxygenase"/>
    <property type="match status" value="1"/>
</dbReference>
<dbReference type="Pfam" id="PF00903">
    <property type="entry name" value="Glyoxalase"/>
    <property type="match status" value="1"/>
</dbReference>
<organism evidence="3 4">
    <name type="scientific">Paenibacillus taihuensis</name>
    <dbReference type="NCBI Taxonomy" id="1156355"/>
    <lineage>
        <taxon>Bacteria</taxon>
        <taxon>Bacillati</taxon>
        <taxon>Bacillota</taxon>
        <taxon>Bacilli</taxon>
        <taxon>Bacillales</taxon>
        <taxon>Paenibacillaceae</taxon>
        <taxon>Paenibacillus</taxon>
    </lineage>
</organism>
<dbReference type="PANTHER" id="PTHR43048:SF3">
    <property type="entry name" value="METHYLMALONYL-COA EPIMERASE, MITOCHONDRIAL"/>
    <property type="match status" value="1"/>
</dbReference>
<dbReference type="PANTHER" id="PTHR43048">
    <property type="entry name" value="METHYLMALONYL-COA EPIMERASE"/>
    <property type="match status" value="1"/>
</dbReference>
<dbReference type="OrthoDB" id="9795618at2"/>
<dbReference type="InterPro" id="IPR051785">
    <property type="entry name" value="MMCE/EMCE_epimerase"/>
</dbReference>
<comment type="caution">
    <text evidence="3">The sequence shown here is derived from an EMBL/GenBank/DDBJ whole genome shotgun (WGS) entry which is preliminary data.</text>
</comment>
<dbReference type="InterPro" id="IPR004360">
    <property type="entry name" value="Glyas_Fos-R_dOase_dom"/>
</dbReference>
<dbReference type="PROSITE" id="PS51819">
    <property type="entry name" value="VOC"/>
    <property type="match status" value="1"/>
</dbReference>
<protein>
    <submittedName>
        <fullName evidence="3">Glyoxylase I family protein</fullName>
    </submittedName>
</protein>
<sequence>MTGKIKAFKEVGITVSNLERSVCFYRDLLGFEVLIPYSGVLYRPGTGYPNAWVQYTVLYMGDIWLELVQFLEPVAAYSRPLPLYAPTAPHLGFQVENIEQMYAEFAARGVQFVSPINIEYDGPVIGAKWVYFLDPDGVTLELFDLSGLKQPLTGTLRPSMRP</sequence>
<name>A0A3D9RR53_9BACL</name>
<dbReference type="RefSeq" id="WP_116190870.1">
    <property type="nucleotide sequence ID" value="NZ_QTTN01000027.1"/>
</dbReference>
<evidence type="ECO:0000313" key="4">
    <source>
        <dbReference type="Proteomes" id="UP000256304"/>
    </source>
</evidence>
<dbReference type="GO" id="GO:0046872">
    <property type="term" value="F:metal ion binding"/>
    <property type="evidence" value="ECO:0007669"/>
    <property type="project" value="UniProtKB-KW"/>
</dbReference>
<gene>
    <name evidence="3" type="ORF">A8990_1273</name>
</gene>
<dbReference type="EMBL" id="QTTN01000027">
    <property type="protein sequence ID" value="REE77683.1"/>
    <property type="molecule type" value="Genomic_DNA"/>
</dbReference>
<evidence type="ECO:0000259" key="2">
    <source>
        <dbReference type="PROSITE" id="PS51819"/>
    </source>
</evidence>
<keyword evidence="1" id="KW-0479">Metal-binding</keyword>
<dbReference type="InterPro" id="IPR029068">
    <property type="entry name" value="Glyas_Bleomycin-R_OHBP_Dase"/>
</dbReference>
<accession>A0A3D9RR53</accession>
<dbReference type="GO" id="GO:0004493">
    <property type="term" value="F:methylmalonyl-CoA epimerase activity"/>
    <property type="evidence" value="ECO:0007669"/>
    <property type="project" value="TreeGrafter"/>
</dbReference>
<dbReference type="Proteomes" id="UP000256304">
    <property type="component" value="Unassembled WGS sequence"/>
</dbReference>
<dbReference type="InterPro" id="IPR037523">
    <property type="entry name" value="VOC_core"/>
</dbReference>
<dbReference type="Gene3D" id="3.10.180.10">
    <property type="entry name" value="2,3-Dihydroxybiphenyl 1,2-Dioxygenase, domain 1"/>
    <property type="match status" value="1"/>
</dbReference>
<dbReference type="AlphaFoldDB" id="A0A3D9RR53"/>
<evidence type="ECO:0000313" key="3">
    <source>
        <dbReference type="EMBL" id="REE77683.1"/>
    </source>
</evidence>
<reference evidence="3 4" key="1">
    <citation type="submission" date="2018-08" db="EMBL/GenBank/DDBJ databases">
        <title>Genomic Encyclopedia of Type Strains, Phase III (KMG-III): the genomes of soil and plant-associated and newly described type strains.</title>
        <authorList>
            <person name="Whitman W."/>
        </authorList>
    </citation>
    <scope>NUCLEOTIDE SEQUENCE [LARGE SCALE GENOMIC DNA]</scope>
    <source>
        <strain evidence="3 4">CGMCC 1.10966</strain>
    </source>
</reference>
<feature type="domain" description="VOC" evidence="2">
    <location>
        <begin position="7"/>
        <end position="145"/>
    </location>
</feature>
<keyword evidence="4" id="KW-1185">Reference proteome</keyword>
<evidence type="ECO:0000256" key="1">
    <source>
        <dbReference type="ARBA" id="ARBA00022723"/>
    </source>
</evidence>
<dbReference type="GO" id="GO:0046491">
    <property type="term" value="P:L-methylmalonyl-CoA metabolic process"/>
    <property type="evidence" value="ECO:0007669"/>
    <property type="project" value="TreeGrafter"/>
</dbReference>
<proteinExistence type="predicted"/>